<dbReference type="AlphaFoldDB" id="F5Y2T9"/>
<keyword evidence="4" id="KW-0808">Transferase</keyword>
<dbReference type="CDD" id="cd00075">
    <property type="entry name" value="HATPase"/>
    <property type="match status" value="1"/>
</dbReference>
<protein>
    <recommendedName>
        <fullName evidence="2">histidine kinase</fullName>
        <ecNumber evidence="2">2.7.13.3</ecNumber>
    </recommendedName>
</protein>
<dbReference type="PROSITE" id="PS50112">
    <property type="entry name" value="PAS"/>
    <property type="match status" value="1"/>
</dbReference>
<dbReference type="Gene3D" id="1.10.287.130">
    <property type="match status" value="1"/>
</dbReference>
<dbReference type="PANTHER" id="PTHR43047">
    <property type="entry name" value="TWO-COMPONENT HISTIDINE PROTEIN KINASE"/>
    <property type="match status" value="1"/>
</dbReference>
<dbReference type="InterPro" id="IPR035965">
    <property type="entry name" value="PAS-like_dom_sf"/>
</dbReference>
<evidence type="ECO:0000256" key="2">
    <source>
        <dbReference type="ARBA" id="ARBA00012438"/>
    </source>
</evidence>
<dbReference type="PATRIC" id="fig|365046.3.peg.2595"/>
<reference evidence="10" key="1">
    <citation type="submission" date="2006-01" db="EMBL/GenBank/DDBJ databases">
        <title>Genome of the cyst-dividing bacterium Ramlibacter tataouinensis.</title>
        <authorList>
            <person name="Barakat M."/>
            <person name="Ortet P."/>
            <person name="De Luca G."/>
            <person name="Jourlin-Castelli C."/>
            <person name="Ansaldi M."/>
            <person name="Py B."/>
            <person name="Fichant G."/>
            <person name="Coutinho P."/>
            <person name="Voulhoux R."/>
            <person name="Bastien O."/>
            <person name="Roy S."/>
            <person name="Marechal E."/>
            <person name="Henrissat B."/>
            <person name="Quentin Y."/>
            <person name="Noirot P."/>
            <person name="Filloux A."/>
            <person name="Mejean V."/>
            <person name="DuBow M."/>
            <person name="Barras F."/>
            <person name="Heulin T."/>
        </authorList>
    </citation>
    <scope>NUCLEOTIDE SEQUENCE [LARGE SCALE GENOMIC DNA]</scope>
    <source>
        <strain evidence="10">ATCC BAA-407 / DSM 14655 / LMG 21543 / TTB310</strain>
    </source>
</reference>
<dbReference type="EC" id="2.7.13.3" evidence="2"/>
<dbReference type="Pfam" id="PF02518">
    <property type="entry name" value="HATPase_c"/>
    <property type="match status" value="1"/>
</dbReference>
<evidence type="ECO:0000259" key="6">
    <source>
        <dbReference type="PROSITE" id="PS50109"/>
    </source>
</evidence>
<dbReference type="Gene3D" id="3.30.450.20">
    <property type="entry name" value="PAS domain"/>
    <property type="match status" value="2"/>
</dbReference>
<dbReference type="Gene3D" id="3.30.565.10">
    <property type="entry name" value="Histidine kinase-like ATPase, C-terminal domain"/>
    <property type="match status" value="1"/>
</dbReference>
<dbReference type="CDD" id="cd00130">
    <property type="entry name" value="PAS"/>
    <property type="match status" value="1"/>
</dbReference>
<organism evidence="9 10">
    <name type="scientific">Ramlibacter tataouinensis (strain ATCC BAA-407 / DSM 14655 / LMG 21543 / TTB310)</name>
    <dbReference type="NCBI Taxonomy" id="365046"/>
    <lineage>
        <taxon>Bacteria</taxon>
        <taxon>Pseudomonadati</taxon>
        <taxon>Pseudomonadota</taxon>
        <taxon>Betaproteobacteria</taxon>
        <taxon>Burkholderiales</taxon>
        <taxon>Comamonadaceae</taxon>
        <taxon>Ramlibacter</taxon>
    </lineage>
</organism>
<dbReference type="PROSITE" id="PS50113">
    <property type="entry name" value="PAC"/>
    <property type="match status" value="1"/>
</dbReference>
<proteinExistence type="predicted"/>
<dbReference type="EMBL" id="CP000245">
    <property type="protein sequence ID" value="AEG93635.1"/>
    <property type="molecule type" value="Genomic_DNA"/>
</dbReference>
<sequence length="764" mass="81923">MHAEVTSRGRRPAWSPLRAMARSLRTLRGRLGLSTGLLTLALALGLSWALAQYAKRDLVMLAGANVEILAQQMARELAGGMDVAAREIQLQAGRALFRDPGSSRTELRAAVESIRQFHPHFTFVAVADADTGRVLAATDGIFEDGSVLGRPVFDNGKKGLFLGEVHDAVRLAQLLPAPADGSPLRFVDVGAPVLDPGGRVSRVLVAHIGWDWAAALRAQVLAAIEDERQVEIMAADSQGRIVLSSNPRLAYGSDVNDMLRQGPGDAQPWSDGQRYITRVVDARTRGPFPDFGWRILARQPEAAVQVHTDRLAGLFLLGGLLLGTLGSVVAWHLAGRVLRPVTALADQADQLRSGGQPSAPDSTLPTEVARVHHAFARVSRDAADHARQSAARLAAISNAVPQMLWVGDAQGWIVHANDRLLAYMGVGEAALLSQRSLMACMHEEDAARYGQDWAAAAAGGHGFEQEARMGDGQGGWRWHLHRAVPQHGADGVVLGWFGSVTDIDALKQAQLRLLAMDRRKDEFIATLSHELRNPLAPVANAVALMRRQAPTEAQSKLLEMMSRQVGHLGRLVDDLMDAARIRHRRVALRMSSCEVAVACEDAVEATRGLAEDKGHTLEVRLPDQLPPVMADPTRLAQMVTNLLHNACKYTEPGGNILLEARPLAGCMEISVTDNGCGIDPQLLPWLFETFAQGPMPLDRAAGGLGLGLSIVRELALLHGGQVRVDSDGPGRGSRFTLSLPLAAHALADEAASAHPGGRGGLTVS</sequence>
<dbReference type="eggNOG" id="COG2746">
    <property type="taxonomic scope" value="Bacteria"/>
</dbReference>
<evidence type="ECO:0000259" key="8">
    <source>
        <dbReference type="PROSITE" id="PS50113"/>
    </source>
</evidence>
<evidence type="ECO:0000259" key="7">
    <source>
        <dbReference type="PROSITE" id="PS50112"/>
    </source>
</evidence>
<dbReference type="InterPro" id="IPR004358">
    <property type="entry name" value="Sig_transdc_His_kin-like_C"/>
</dbReference>
<dbReference type="InterPro" id="IPR003594">
    <property type="entry name" value="HATPase_dom"/>
</dbReference>
<dbReference type="Pfam" id="PF00512">
    <property type="entry name" value="HisKA"/>
    <property type="match status" value="1"/>
</dbReference>
<evidence type="ECO:0000256" key="4">
    <source>
        <dbReference type="ARBA" id="ARBA00022679"/>
    </source>
</evidence>
<dbReference type="PRINTS" id="PR00344">
    <property type="entry name" value="BCTRLSENSOR"/>
</dbReference>
<dbReference type="GO" id="GO:0005886">
    <property type="term" value="C:plasma membrane"/>
    <property type="evidence" value="ECO:0007669"/>
    <property type="project" value="TreeGrafter"/>
</dbReference>
<accession>F5Y2T9</accession>
<keyword evidence="10" id="KW-1185">Reference proteome</keyword>
<dbReference type="InterPro" id="IPR000014">
    <property type="entry name" value="PAS"/>
</dbReference>
<dbReference type="HOGENOM" id="CLU_365182_0_0_4"/>
<evidence type="ECO:0000313" key="9">
    <source>
        <dbReference type="EMBL" id="AEG93635.1"/>
    </source>
</evidence>
<gene>
    <name evidence="9" type="ordered locus">Rta_25390</name>
</gene>
<dbReference type="Pfam" id="PF08448">
    <property type="entry name" value="PAS_4"/>
    <property type="match status" value="1"/>
</dbReference>
<dbReference type="STRING" id="365046.Rta_25390"/>
<comment type="catalytic activity">
    <reaction evidence="1">
        <text>ATP + protein L-histidine = ADP + protein N-phospho-L-histidine.</text>
        <dbReference type="EC" id="2.7.13.3"/>
    </reaction>
</comment>
<dbReference type="GO" id="GO:0000155">
    <property type="term" value="F:phosphorelay sensor kinase activity"/>
    <property type="evidence" value="ECO:0007669"/>
    <property type="project" value="InterPro"/>
</dbReference>
<keyword evidence="5 9" id="KW-0418">Kinase</keyword>
<dbReference type="GO" id="GO:0009927">
    <property type="term" value="F:histidine phosphotransfer kinase activity"/>
    <property type="evidence" value="ECO:0007669"/>
    <property type="project" value="TreeGrafter"/>
</dbReference>
<keyword evidence="3" id="KW-0597">Phosphoprotein</keyword>
<dbReference type="CDD" id="cd00082">
    <property type="entry name" value="HisKA"/>
    <property type="match status" value="1"/>
</dbReference>
<dbReference type="Proteomes" id="UP000008385">
    <property type="component" value="Chromosome"/>
</dbReference>
<feature type="domain" description="PAS" evidence="7">
    <location>
        <begin position="389"/>
        <end position="445"/>
    </location>
</feature>
<dbReference type="RefSeq" id="WP_013901867.1">
    <property type="nucleotide sequence ID" value="NC_015677.1"/>
</dbReference>
<feature type="domain" description="PAC" evidence="8">
    <location>
        <begin position="463"/>
        <end position="515"/>
    </location>
</feature>
<dbReference type="SMART" id="SM00388">
    <property type="entry name" value="HisKA"/>
    <property type="match status" value="1"/>
</dbReference>
<dbReference type="NCBIfam" id="TIGR00229">
    <property type="entry name" value="sensory_box"/>
    <property type="match status" value="1"/>
</dbReference>
<dbReference type="InterPro" id="IPR036890">
    <property type="entry name" value="HATPase_C_sf"/>
</dbReference>
<evidence type="ECO:0000256" key="5">
    <source>
        <dbReference type="ARBA" id="ARBA00022777"/>
    </source>
</evidence>
<dbReference type="PANTHER" id="PTHR43047:SF72">
    <property type="entry name" value="OSMOSENSING HISTIDINE PROTEIN KINASE SLN1"/>
    <property type="match status" value="1"/>
</dbReference>
<dbReference type="eggNOG" id="COG4251">
    <property type="taxonomic scope" value="Bacteria"/>
</dbReference>
<evidence type="ECO:0000256" key="1">
    <source>
        <dbReference type="ARBA" id="ARBA00000085"/>
    </source>
</evidence>
<dbReference type="PROSITE" id="PS50109">
    <property type="entry name" value="HIS_KIN"/>
    <property type="match status" value="1"/>
</dbReference>
<evidence type="ECO:0000313" key="10">
    <source>
        <dbReference type="Proteomes" id="UP000008385"/>
    </source>
</evidence>
<dbReference type="InterPro" id="IPR013656">
    <property type="entry name" value="PAS_4"/>
</dbReference>
<dbReference type="SUPFAM" id="SSF47384">
    <property type="entry name" value="Homodimeric domain of signal transducing histidine kinase"/>
    <property type="match status" value="1"/>
</dbReference>
<dbReference type="SUPFAM" id="SSF55785">
    <property type="entry name" value="PYP-like sensor domain (PAS domain)"/>
    <property type="match status" value="1"/>
</dbReference>
<dbReference type="SUPFAM" id="SSF55874">
    <property type="entry name" value="ATPase domain of HSP90 chaperone/DNA topoisomerase II/histidine kinase"/>
    <property type="match status" value="1"/>
</dbReference>
<dbReference type="InterPro" id="IPR003661">
    <property type="entry name" value="HisK_dim/P_dom"/>
</dbReference>
<reference evidence="9 10" key="2">
    <citation type="journal article" date="2011" name="PLoS ONE">
        <title>The Cyst-Dividing Bacterium Ramlibacter tataouinensis TTB310 Genome Reveals a Well-Stocked Toolbox for Adaptation to a Desert Environment.</title>
        <authorList>
            <person name="De Luca G."/>
            <person name="Barakat M."/>
            <person name="Ortet P."/>
            <person name="Fochesato S."/>
            <person name="Jourlin-Castelli C."/>
            <person name="Ansaldi M."/>
            <person name="Py B."/>
            <person name="Fichant G."/>
            <person name="Coutinho P.M."/>
            <person name="Voulhoux R."/>
            <person name="Bastien O."/>
            <person name="Marechal E."/>
            <person name="Henrissat B."/>
            <person name="Quentin Y."/>
            <person name="Noirot P."/>
            <person name="Filloux A."/>
            <person name="Mejean V."/>
            <person name="Dubow M.S."/>
            <person name="Barras F."/>
            <person name="Barbe V."/>
            <person name="Weissenbach J."/>
            <person name="Mihalcescu I."/>
            <person name="Vermeglio A."/>
            <person name="Achouak W."/>
            <person name="Heulin T."/>
        </authorList>
    </citation>
    <scope>NUCLEOTIDE SEQUENCE [LARGE SCALE GENOMIC DNA]</scope>
    <source>
        <strain evidence="10">ATCC BAA-407 / DSM 14655 / LMG 21543 / TTB310</strain>
    </source>
</reference>
<dbReference type="OrthoDB" id="9812260at2"/>
<dbReference type="InterPro" id="IPR036097">
    <property type="entry name" value="HisK_dim/P_sf"/>
</dbReference>
<name>F5Y2T9_RAMTT</name>
<dbReference type="SMART" id="SM00387">
    <property type="entry name" value="HATPase_c"/>
    <property type="match status" value="1"/>
</dbReference>
<dbReference type="SMART" id="SM00091">
    <property type="entry name" value="PAS"/>
    <property type="match status" value="1"/>
</dbReference>
<dbReference type="InterPro" id="IPR005467">
    <property type="entry name" value="His_kinase_dom"/>
</dbReference>
<dbReference type="InterPro" id="IPR000700">
    <property type="entry name" value="PAS-assoc_C"/>
</dbReference>
<dbReference type="KEGG" id="rta:Rta_25390"/>
<feature type="domain" description="Histidine kinase" evidence="6">
    <location>
        <begin position="526"/>
        <end position="743"/>
    </location>
</feature>
<evidence type="ECO:0000256" key="3">
    <source>
        <dbReference type="ARBA" id="ARBA00022553"/>
    </source>
</evidence>